<evidence type="ECO:0000256" key="5">
    <source>
        <dbReference type="ARBA" id="ARBA00023002"/>
    </source>
</evidence>
<dbReference type="Pfam" id="PF04432">
    <property type="entry name" value="FrhB_FdhB_C"/>
    <property type="match status" value="1"/>
</dbReference>
<dbReference type="EMBL" id="MT631614">
    <property type="protein sequence ID" value="QNO55427.1"/>
    <property type="molecule type" value="Genomic_DNA"/>
</dbReference>
<dbReference type="SUPFAM" id="SSF46548">
    <property type="entry name" value="alpha-helical ferredoxin"/>
    <property type="match status" value="1"/>
</dbReference>
<comment type="catalytic activity">
    <reaction evidence="8">
        <text>oxidized coenzyme F420-(gamma-L-Glu)(n) + formate + 2 H(+) = reduced coenzyme F420-(gamma-L-Glu)(n) + CO2</text>
        <dbReference type="Rhea" id="RHEA:42764"/>
        <dbReference type="Rhea" id="RHEA-COMP:12939"/>
        <dbReference type="Rhea" id="RHEA-COMP:14378"/>
        <dbReference type="ChEBI" id="CHEBI:15378"/>
        <dbReference type="ChEBI" id="CHEBI:15740"/>
        <dbReference type="ChEBI" id="CHEBI:16526"/>
        <dbReference type="ChEBI" id="CHEBI:133980"/>
        <dbReference type="ChEBI" id="CHEBI:139511"/>
        <dbReference type="EC" id="1.17.98.3"/>
    </reaction>
</comment>
<dbReference type="InterPro" id="IPR017896">
    <property type="entry name" value="4Fe4S_Fe-S-bd"/>
</dbReference>
<evidence type="ECO:0000256" key="2">
    <source>
        <dbReference type="ARBA" id="ARBA00001974"/>
    </source>
</evidence>
<evidence type="ECO:0000256" key="6">
    <source>
        <dbReference type="ARBA" id="ARBA00023004"/>
    </source>
</evidence>
<dbReference type="Gene3D" id="1.10.1060.10">
    <property type="entry name" value="Alpha-helical ferredoxin"/>
    <property type="match status" value="1"/>
</dbReference>
<gene>
    <name evidence="11" type="primary">fdhB</name>
    <name evidence="11" type="ORF">OLPFPJCK_00013</name>
</gene>
<name>A0A7G9Z593_9EURY</name>
<evidence type="ECO:0000256" key="3">
    <source>
        <dbReference type="ARBA" id="ARBA00022723"/>
    </source>
</evidence>
<proteinExistence type="predicted"/>
<dbReference type="GO" id="GO:0051536">
    <property type="term" value="F:iron-sulfur cluster binding"/>
    <property type="evidence" value="ECO:0007669"/>
    <property type="project" value="UniProtKB-KW"/>
</dbReference>
<evidence type="ECO:0000256" key="7">
    <source>
        <dbReference type="ARBA" id="ARBA00023014"/>
    </source>
</evidence>
<comment type="cofactor">
    <cofactor evidence="2">
        <name>FAD</name>
        <dbReference type="ChEBI" id="CHEBI:57692"/>
    </cofactor>
</comment>
<evidence type="ECO:0000256" key="9">
    <source>
        <dbReference type="ARBA" id="ARBA00049724"/>
    </source>
</evidence>
<evidence type="ECO:0000259" key="10">
    <source>
        <dbReference type="PROSITE" id="PS51379"/>
    </source>
</evidence>
<keyword evidence="5 11" id="KW-0560">Oxidoreductase</keyword>
<organism evidence="11">
    <name type="scientific">Candidatus Methanophaga sp. ANME-1 ERB7</name>
    <dbReference type="NCBI Taxonomy" id="2759913"/>
    <lineage>
        <taxon>Archaea</taxon>
        <taxon>Methanobacteriati</taxon>
        <taxon>Methanobacteriota</taxon>
        <taxon>Stenosarchaea group</taxon>
        <taxon>Methanomicrobia</taxon>
        <taxon>Candidatus Methanophagales</taxon>
        <taxon>Candidatus Methanophagaceae</taxon>
        <taxon>Candidatus Methanophaga</taxon>
    </lineage>
</organism>
<comment type="cofactor">
    <cofactor evidence="1">
        <name>Zn(2+)</name>
        <dbReference type="ChEBI" id="CHEBI:29105"/>
    </cofactor>
</comment>
<sequence length="418" mass="46219">MKGDMYLASASDEEILKRGEYGGAVTALLKFALDSGVVDAVLGVKKRDNNNRYDGVLDLITDPGEVIDCAGSLHCVSLNIARNVKEYLDGAKQMKIAVPCKPCDARAIIEIAKRKQIDKDDLLLVGLNCTGTLPPVVAKEMLISEYEVDPNEVVMEDIEGGELIITLADGTKIAKDLLELEKKGYGRRDNCRRCNVNIPTMADIACGKWGVKEGEKKTFTEVCSDKGAELIDNAIKAGVIKVDPPGEDAIEERKRKDREAIELSNKCEAEDLKELREISLDDRLAYWLHQFDRCIKCFSCRDACPICYCKKCSLEPDRGYVKGGEVPPDRMFHLTRLTHDGDSCVNCGQCQDACPAEIPLTRLYLMLNNKLSPMFDYVSGMDVEQKPPLIAAKDEEASIDDIDIFLAKGEASEVVPQQ</sequence>
<dbReference type="EC" id="1.17.98.3" evidence="9"/>
<evidence type="ECO:0000256" key="1">
    <source>
        <dbReference type="ARBA" id="ARBA00001947"/>
    </source>
</evidence>
<evidence type="ECO:0000313" key="11">
    <source>
        <dbReference type="EMBL" id="QNO55427.1"/>
    </source>
</evidence>
<keyword evidence="4" id="KW-0862">Zinc</keyword>
<dbReference type="GO" id="GO:0046872">
    <property type="term" value="F:metal ion binding"/>
    <property type="evidence" value="ECO:0007669"/>
    <property type="project" value="UniProtKB-KW"/>
</dbReference>
<dbReference type="PROSITE" id="PS00198">
    <property type="entry name" value="4FE4S_FER_1"/>
    <property type="match status" value="2"/>
</dbReference>
<evidence type="ECO:0000256" key="4">
    <source>
        <dbReference type="ARBA" id="ARBA00022833"/>
    </source>
</evidence>
<dbReference type="GO" id="GO:0043794">
    <property type="term" value="F:formate dehydrogenase (coenzyme F420) activity"/>
    <property type="evidence" value="ECO:0007669"/>
    <property type="project" value="UniProtKB-EC"/>
</dbReference>
<dbReference type="Pfam" id="PF04422">
    <property type="entry name" value="FrhB_FdhB_N"/>
    <property type="match status" value="1"/>
</dbReference>
<dbReference type="Pfam" id="PF13183">
    <property type="entry name" value="Fer4_8"/>
    <property type="match status" value="1"/>
</dbReference>
<dbReference type="PANTHER" id="PTHR31332:SF6">
    <property type="entry name" value="FORMATE DEHYDROGENASE SUBUNIT BETA"/>
    <property type="match status" value="1"/>
</dbReference>
<reference evidence="11" key="1">
    <citation type="submission" date="2020-06" db="EMBL/GenBank/DDBJ databases">
        <title>Unique genomic features of the anaerobic methanotrophic archaea.</title>
        <authorList>
            <person name="Chadwick G.L."/>
            <person name="Skennerton C.T."/>
            <person name="Laso-Perez R."/>
            <person name="Leu A.O."/>
            <person name="Speth D.R."/>
            <person name="Yu H."/>
            <person name="Morgan-Lang C."/>
            <person name="Hatzenpichler R."/>
            <person name="Goudeau D."/>
            <person name="Malmstrom R."/>
            <person name="Brazelton W.J."/>
            <person name="Woyke T."/>
            <person name="Hallam S.J."/>
            <person name="Tyson G.W."/>
            <person name="Wegener G."/>
            <person name="Boetius A."/>
            <person name="Orphan V."/>
        </authorList>
    </citation>
    <scope>NUCLEOTIDE SEQUENCE</scope>
</reference>
<dbReference type="PROSITE" id="PS51379">
    <property type="entry name" value="4FE4S_FER_2"/>
    <property type="match status" value="2"/>
</dbReference>
<dbReference type="InterPro" id="IPR045220">
    <property type="entry name" value="FRHB/FDHB/HCAR-like"/>
</dbReference>
<dbReference type="InterPro" id="IPR007516">
    <property type="entry name" value="Co_F420_Hydgase/DH_bsu_N"/>
</dbReference>
<protein>
    <recommendedName>
        <fullName evidence="9">formate dehydrogenase (coenzyme F420)</fullName>
        <ecNumber evidence="9">1.17.98.3</ecNumber>
    </recommendedName>
</protein>
<accession>A0A7G9Z593</accession>
<dbReference type="InterPro" id="IPR007525">
    <property type="entry name" value="FrhB_FdhB_C"/>
</dbReference>
<dbReference type="PANTHER" id="PTHR31332">
    <property type="entry name" value="7-HYDROXYMETHYL CHLOROPHYLL A REDUCTASE, CHLOROPLASTIC"/>
    <property type="match status" value="1"/>
</dbReference>
<feature type="domain" description="4Fe-4S ferredoxin-type" evidence="10">
    <location>
        <begin position="335"/>
        <end position="364"/>
    </location>
</feature>
<dbReference type="GO" id="GO:0052592">
    <property type="term" value="F:oxidoreductase activity, acting on CH or CH2 groups, with an iron-sulfur protein as acceptor"/>
    <property type="evidence" value="ECO:0007669"/>
    <property type="project" value="TreeGrafter"/>
</dbReference>
<keyword evidence="7" id="KW-0411">Iron-sulfur</keyword>
<dbReference type="AlphaFoldDB" id="A0A7G9Z593"/>
<evidence type="ECO:0000256" key="8">
    <source>
        <dbReference type="ARBA" id="ARBA00047971"/>
    </source>
</evidence>
<dbReference type="InterPro" id="IPR009051">
    <property type="entry name" value="Helical_ferredxn"/>
</dbReference>
<feature type="domain" description="4Fe-4S ferredoxin-type" evidence="10">
    <location>
        <begin position="284"/>
        <end position="305"/>
    </location>
</feature>
<dbReference type="InterPro" id="IPR017900">
    <property type="entry name" value="4Fe4S_Fe_S_CS"/>
</dbReference>
<keyword evidence="6" id="KW-0408">Iron</keyword>
<keyword evidence="3" id="KW-0479">Metal-binding</keyword>